<keyword evidence="3" id="KW-1185">Reference proteome</keyword>
<dbReference type="Proteomes" id="UP001419910">
    <property type="component" value="Unassembled WGS sequence"/>
</dbReference>
<evidence type="ECO:0000313" key="2">
    <source>
        <dbReference type="EMBL" id="MEN2793436.1"/>
    </source>
</evidence>
<sequence>MSDGTQYIGKFSFARAIVVTLANVCIVAAVLFTLQSAIIKNEGGFENRLFFIIAIPVFLIMLPGVFYKYCGRPLRRAVKFDGNFSRLDRAKIEFCSGLEAVSISSVDTVILRRRRPKGRLYWLQEAVLVPVDTSMPETVVGLFYLKGNREKFVSDLAKILYKNRVL</sequence>
<accession>A0ABU9YCB2</accession>
<evidence type="ECO:0000313" key="3">
    <source>
        <dbReference type="Proteomes" id="UP001419910"/>
    </source>
</evidence>
<feature type="transmembrane region" description="Helical" evidence="1">
    <location>
        <begin position="49"/>
        <end position="70"/>
    </location>
</feature>
<proteinExistence type="predicted"/>
<comment type="caution">
    <text evidence="2">The sequence shown here is derived from an EMBL/GenBank/DDBJ whole genome shotgun (WGS) entry which is preliminary data.</text>
</comment>
<feature type="transmembrane region" description="Helical" evidence="1">
    <location>
        <begin position="12"/>
        <end position="37"/>
    </location>
</feature>
<evidence type="ECO:0000256" key="1">
    <source>
        <dbReference type="SAM" id="Phobius"/>
    </source>
</evidence>
<keyword evidence="1" id="KW-0812">Transmembrane</keyword>
<gene>
    <name evidence="2" type="ORF">ABC974_27705</name>
</gene>
<reference evidence="2 3" key="1">
    <citation type="submission" date="2024-05" db="EMBL/GenBank/DDBJ databases">
        <authorList>
            <person name="Liu Q."/>
            <person name="Xin Y.-H."/>
        </authorList>
    </citation>
    <scope>NUCLEOTIDE SEQUENCE [LARGE SCALE GENOMIC DNA]</scope>
    <source>
        <strain evidence="2 3">CGMCC 1.10181</strain>
    </source>
</reference>
<dbReference type="RefSeq" id="WP_343887551.1">
    <property type="nucleotide sequence ID" value="NZ_BAAAEH010000004.1"/>
</dbReference>
<evidence type="ECO:0008006" key="4">
    <source>
        <dbReference type="Google" id="ProtNLM"/>
    </source>
</evidence>
<protein>
    <recommendedName>
        <fullName evidence="4">PH domain-containing protein</fullName>
    </recommendedName>
</protein>
<organism evidence="2 3">
    <name type="scientific">Sphingomonas oligophenolica</name>
    <dbReference type="NCBI Taxonomy" id="301154"/>
    <lineage>
        <taxon>Bacteria</taxon>
        <taxon>Pseudomonadati</taxon>
        <taxon>Pseudomonadota</taxon>
        <taxon>Alphaproteobacteria</taxon>
        <taxon>Sphingomonadales</taxon>
        <taxon>Sphingomonadaceae</taxon>
        <taxon>Sphingomonas</taxon>
    </lineage>
</organism>
<keyword evidence="1" id="KW-0472">Membrane</keyword>
<keyword evidence="1" id="KW-1133">Transmembrane helix</keyword>
<dbReference type="EMBL" id="JBDIME010000048">
    <property type="protein sequence ID" value="MEN2793436.1"/>
    <property type="molecule type" value="Genomic_DNA"/>
</dbReference>
<name>A0ABU9YCB2_9SPHN</name>